<evidence type="ECO:0000313" key="13">
    <source>
        <dbReference type="Proteomes" id="UP000575083"/>
    </source>
</evidence>
<keyword evidence="8" id="KW-0653">Protein transport</keyword>
<evidence type="ECO:0000256" key="10">
    <source>
        <dbReference type="SAM" id="MobiDB-lite"/>
    </source>
</evidence>
<dbReference type="InterPro" id="IPR018035">
    <property type="entry name" value="Flagellar_FliH/T3SS_HrpE"/>
</dbReference>
<dbReference type="GO" id="GO:0003774">
    <property type="term" value="F:cytoskeletal motor activity"/>
    <property type="evidence" value="ECO:0007669"/>
    <property type="project" value="InterPro"/>
</dbReference>
<keyword evidence="13" id="KW-1185">Reference proteome</keyword>
<protein>
    <recommendedName>
        <fullName evidence="4">Flagellar assembly protein FliH</fullName>
    </recommendedName>
</protein>
<dbReference type="Proteomes" id="UP000575083">
    <property type="component" value="Unassembled WGS sequence"/>
</dbReference>
<feature type="region of interest" description="Disordered" evidence="10">
    <location>
        <begin position="46"/>
        <end position="79"/>
    </location>
</feature>
<keyword evidence="5" id="KW-0813">Transport</keyword>
<accession>A0A7X0PJH1</accession>
<dbReference type="InterPro" id="IPR000563">
    <property type="entry name" value="Flag_FliH"/>
</dbReference>
<dbReference type="PRINTS" id="PR01003">
    <property type="entry name" value="FLGFLIH"/>
</dbReference>
<dbReference type="AlphaFoldDB" id="A0A7X0PJH1"/>
<dbReference type="GO" id="GO:0015031">
    <property type="term" value="P:protein transport"/>
    <property type="evidence" value="ECO:0007669"/>
    <property type="project" value="UniProtKB-KW"/>
</dbReference>
<feature type="domain" description="Flagellar assembly protein FliH/Type III secretion system HrpE" evidence="11">
    <location>
        <begin position="86"/>
        <end position="205"/>
    </location>
</feature>
<keyword evidence="7" id="KW-1005">Bacterial flagellum biogenesis</keyword>
<reference evidence="12 13" key="1">
    <citation type="submission" date="2020-08" db="EMBL/GenBank/DDBJ databases">
        <title>Functional genomics of gut bacteria from endangered species of beetles.</title>
        <authorList>
            <person name="Carlos-Shanley C."/>
        </authorList>
    </citation>
    <scope>NUCLEOTIDE SEQUENCE [LARGE SCALE GENOMIC DNA]</scope>
    <source>
        <strain evidence="12 13">S00198</strain>
    </source>
</reference>
<dbReference type="Pfam" id="PF02108">
    <property type="entry name" value="FliH"/>
    <property type="match status" value="1"/>
</dbReference>
<gene>
    <name evidence="12" type="ORF">HNP48_005264</name>
</gene>
<keyword evidence="12" id="KW-0282">Flagellum</keyword>
<keyword evidence="12" id="KW-0969">Cilium</keyword>
<keyword evidence="12" id="KW-0966">Cell projection</keyword>
<name>A0A7X0PJH1_9BURK</name>
<comment type="caution">
    <text evidence="12">The sequence shown here is derived from an EMBL/GenBank/DDBJ whole genome shotgun (WGS) entry which is preliminary data.</text>
</comment>
<dbReference type="EMBL" id="JACHLK010000013">
    <property type="protein sequence ID" value="MBB6562551.1"/>
    <property type="molecule type" value="Genomic_DNA"/>
</dbReference>
<dbReference type="InterPro" id="IPR051472">
    <property type="entry name" value="T3SS_Stator/FliH"/>
</dbReference>
<dbReference type="GO" id="GO:0009288">
    <property type="term" value="C:bacterial-type flagellum"/>
    <property type="evidence" value="ECO:0007669"/>
    <property type="project" value="InterPro"/>
</dbReference>
<evidence type="ECO:0000256" key="9">
    <source>
        <dbReference type="ARBA" id="ARBA00023225"/>
    </source>
</evidence>
<evidence type="ECO:0000256" key="2">
    <source>
        <dbReference type="ARBA" id="ARBA00004496"/>
    </source>
</evidence>
<evidence type="ECO:0000256" key="8">
    <source>
        <dbReference type="ARBA" id="ARBA00022927"/>
    </source>
</evidence>
<dbReference type="GO" id="GO:0044781">
    <property type="term" value="P:bacterial-type flagellum organization"/>
    <property type="evidence" value="ECO:0007669"/>
    <property type="project" value="UniProtKB-KW"/>
</dbReference>
<keyword evidence="6" id="KW-0963">Cytoplasm</keyword>
<dbReference type="GO" id="GO:0005829">
    <property type="term" value="C:cytosol"/>
    <property type="evidence" value="ECO:0007669"/>
    <property type="project" value="TreeGrafter"/>
</dbReference>
<keyword evidence="9" id="KW-1006">Bacterial flagellum protein export</keyword>
<evidence type="ECO:0000256" key="6">
    <source>
        <dbReference type="ARBA" id="ARBA00022490"/>
    </source>
</evidence>
<dbReference type="PANTHER" id="PTHR34982:SF1">
    <property type="entry name" value="FLAGELLAR ASSEMBLY PROTEIN FLIH"/>
    <property type="match status" value="1"/>
</dbReference>
<evidence type="ECO:0000259" key="11">
    <source>
        <dbReference type="Pfam" id="PF02108"/>
    </source>
</evidence>
<evidence type="ECO:0000256" key="1">
    <source>
        <dbReference type="ARBA" id="ARBA00003041"/>
    </source>
</evidence>
<evidence type="ECO:0000256" key="7">
    <source>
        <dbReference type="ARBA" id="ARBA00022795"/>
    </source>
</evidence>
<evidence type="ECO:0000313" key="12">
    <source>
        <dbReference type="EMBL" id="MBB6562551.1"/>
    </source>
</evidence>
<sequence length="230" mass="25174">MKQHLRLHRFPPLAQLRDRPPAVAGDDASLVADGFQEGMAKGYEEGLQSGWHSGHQEGLAAGLEEGRSQGTAQGREEASARLAQIGAPLQAALEQLQQLQADYQAAMRKEVVDLVAKVARQVIRCELALQPQQLLAMVDETLATLPRVSDEEVQVHLNPEECQRLHELQPEGARRWKLRPDPRLEPGECHVHAGNHEADAGCRQRQAAVMEQVSAQLLDTPAPAIAEATP</sequence>
<proteinExistence type="inferred from homology"/>
<evidence type="ECO:0000256" key="5">
    <source>
        <dbReference type="ARBA" id="ARBA00022448"/>
    </source>
</evidence>
<dbReference type="PANTHER" id="PTHR34982">
    <property type="entry name" value="YOP PROTEINS TRANSLOCATION PROTEIN L"/>
    <property type="match status" value="1"/>
</dbReference>
<comment type="similarity">
    <text evidence="3">Belongs to the FliH family.</text>
</comment>
<dbReference type="NCBIfam" id="NF009925">
    <property type="entry name" value="PRK13386.1"/>
    <property type="match status" value="1"/>
</dbReference>
<comment type="function">
    <text evidence="1">Needed for flagellar regrowth and assembly.</text>
</comment>
<dbReference type="GO" id="GO:0071973">
    <property type="term" value="P:bacterial-type flagellum-dependent cell motility"/>
    <property type="evidence" value="ECO:0007669"/>
    <property type="project" value="InterPro"/>
</dbReference>
<evidence type="ECO:0000256" key="3">
    <source>
        <dbReference type="ARBA" id="ARBA00006602"/>
    </source>
</evidence>
<evidence type="ECO:0000256" key="4">
    <source>
        <dbReference type="ARBA" id="ARBA00016507"/>
    </source>
</evidence>
<comment type="subcellular location">
    <subcellularLocation>
        <location evidence="2">Cytoplasm</location>
    </subcellularLocation>
</comment>
<organism evidence="12 13">
    <name type="scientific">Acidovorax soli</name>
    <dbReference type="NCBI Taxonomy" id="592050"/>
    <lineage>
        <taxon>Bacteria</taxon>
        <taxon>Pseudomonadati</taxon>
        <taxon>Pseudomonadota</taxon>
        <taxon>Betaproteobacteria</taxon>
        <taxon>Burkholderiales</taxon>
        <taxon>Comamonadaceae</taxon>
        <taxon>Acidovorax</taxon>
    </lineage>
</organism>
<dbReference type="RefSeq" id="WP_184862676.1">
    <property type="nucleotide sequence ID" value="NZ_JACHLK010000013.1"/>
</dbReference>